<dbReference type="GO" id="GO:0016485">
    <property type="term" value="P:protein processing"/>
    <property type="evidence" value="ECO:0007669"/>
    <property type="project" value="TreeGrafter"/>
</dbReference>
<evidence type="ECO:0000313" key="4">
    <source>
        <dbReference type="EMBL" id="KAK8786146.1"/>
    </source>
</evidence>
<feature type="region of interest" description="Disordered" evidence="2">
    <location>
        <begin position="529"/>
        <end position="694"/>
    </location>
</feature>
<evidence type="ECO:0000313" key="5">
    <source>
        <dbReference type="Proteomes" id="UP001321473"/>
    </source>
</evidence>
<feature type="compositionally biased region" description="Polar residues" evidence="2">
    <location>
        <begin position="662"/>
        <end position="672"/>
    </location>
</feature>
<accession>A0AAQ4FGS2</accession>
<comment type="caution">
    <text evidence="4">The sequence shown here is derived from an EMBL/GenBank/DDBJ whole genome shotgun (WGS) entry which is preliminary data.</text>
</comment>
<protein>
    <recommendedName>
        <fullName evidence="3">Peptidase M13 N-terminal domain-containing protein</fullName>
    </recommendedName>
</protein>
<feature type="compositionally biased region" description="Low complexity" evidence="2">
    <location>
        <begin position="652"/>
        <end position="661"/>
    </location>
</feature>
<evidence type="ECO:0000256" key="2">
    <source>
        <dbReference type="SAM" id="MobiDB-lite"/>
    </source>
</evidence>
<name>A0AAQ4FGS2_AMBAM</name>
<dbReference type="GO" id="GO:0004222">
    <property type="term" value="F:metalloendopeptidase activity"/>
    <property type="evidence" value="ECO:0007669"/>
    <property type="project" value="InterPro"/>
</dbReference>
<feature type="compositionally biased region" description="Basic residues" evidence="2">
    <location>
        <begin position="594"/>
        <end position="614"/>
    </location>
</feature>
<dbReference type="PANTHER" id="PTHR11733:SF241">
    <property type="entry name" value="GH26575P-RELATED"/>
    <property type="match status" value="1"/>
</dbReference>
<proteinExistence type="inferred from homology"/>
<reference evidence="4 5" key="1">
    <citation type="journal article" date="2023" name="Arcadia Sci">
        <title>De novo assembly of a long-read Amblyomma americanum tick genome.</title>
        <authorList>
            <person name="Chou S."/>
            <person name="Poskanzer K.E."/>
            <person name="Rollins M."/>
            <person name="Thuy-Boun P.S."/>
        </authorList>
    </citation>
    <scope>NUCLEOTIDE SEQUENCE [LARGE SCALE GENOMIC DNA]</scope>
    <source>
        <strain evidence="4">F_SG_1</strain>
        <tissue evidence="4">Salivary glands</tissue>
    </source>
</reference>
<comment type="similarity">
    <text evidence="1">Belongs to the peptidase M13 family.</text>
</comment>
<evidence type="ECO:0000259" key="3">
    <source>
        <dbReference type="Pfam" id="PF05649"/>
    </source>
</evidence>
<dbReference type="InterPro" id="IPR000718">
    <property type="entry name" value="Peptidase_M13"/>
</dbReference>
<dbReference type="Proteomes" id="UP001321473">
    <property type="component" value="Unassembled WGS sequence"/>
</dbReference>
<dbReference type="Pfam" id="PF05649">
    <property type="entry name" value="Peptidase_M13_N"/>
    <property type="match status" value="1"/>
</dbReference>
<gene>
    <name evidence="4" type="ORF">V5799_007494</name>
</gene>
<dbReference type="SUPFAM" id="SSF55486">
    <property type="entry name" value="Metalloproteases ('zincins'), catalytic domain"/>
    <property type="match status" value="1"/>
</dbReference>
<feature type="domain" description="Peptidase M13 N-terminal" evidence="3">
    <location>
        <begin position="31"/>
        <end position="299"/>
    </location>
</feature>
<dbReference type="PANTHER" id="PTHR11733">
    <property type="entry name" value="ZINC METALLOPROTEASE FAMILY M13 NEPRILYSIN-RELATED"/>
    <property type="match status" value="1"/>
</dbReference>
<dbReference type="InterPro" id="IPR042089">
    <property type="entry name" value="Peptidase_M13_dom_2"/>
</dbReference>
<keyword evidence="5" id="KW-1185">Reference proteome</keyword>
<dbReference type="Gene3D" id="1.10.1380.10">
    <property type="entry name" value="Neutral endopeptidase , domain2"/>
    <property type="match status" value="1"/>
</dbReference>
<dbReference type="AlphaFoldDB" id="A0AAQ4FGS2"/>
<sequence>MIPVNRLAPAIVTPMVAVKFVESFTDYAVKPCDDLYRHVCGRWLRKVSKPTSFMADVARNFSVHRTTLLASDKKRSGRHAAVLEAVSKYYRSCTEYFSRKRDVTEIVTQLFRNLNITPTTWLQWENEHPVFKELVRLSVVYQLPSFFLVSIEQNAGNATWTIYRGKAFLHRISDGNLYEIGGRNATDYFRKVLKTIGEAHATDWTMKTIIEIDKTLAEAFNNESGAVTQTQPFGELVCGNFPPKVWLGTLNSIPGDKPQANENTTVYAPSFSNTCQDLNRALRNPNSRIRTLYALALIAAEVLRFDYQLSAEDVPDVTKLAAMCYEATRFAFEDIWVQVISAFLSMTKNSETSIRDYFQYIINGISMYTKWMDEVDRAAVEKMLSSFKLLSFSTGVLSDEQLRCSRYDRQTDVSSKDYVLNRVRVYDRVVGRCFGIKSSFPASNLKDLLGTGLLVDAVSKLVVIPHMFGTPPIYYENLAEQYINFALPGSLLARKIFRVVYKGATWRKRTLEKVQSSSTRPSALGSFPLAVCRNQRSPRSQEMAEEAKEEVISSKQDTAATPTEKQADGLKDSERDMPDSRISKESRRSTGSKGSRRSSRSKGSRRSSRSKRTAKKEPTMETSGAETKKAAKRKRKKRKSKAHISAKEETESAASASKTTSQISELQITPTEETAAESPASKDEKSRVCPPIRA</sequence>
<dbReference type="EMBL" id="JARKHS020002964">
    <property type="protein sequence ID" value="KAK8786146.1"/>
    <property type="molecule type" value="Genomic_DNA"/>
</dbReference>
<dbReference type="Gene3D" id="3.40.390.10">
    <property type="entry name" value="Collagenase (Catalytic Domain)"/>
    <property type="match status" value="1"/>
</dbReference>
<dbReference type="GO" id="GO:0005886">
    <property type="term" value="C:plasma membrane"/>
    <property type="evidence" value="ECO:0007669"/>
    <property type="project" value="TreeGrafter"/>
</dbReference>
<feature type="compositionally biased region" description="Polar residues" evidence="2">
    <location>
        <begin position="553"/>
        <end position="564"/>
    </location>
</feature>
<dbReference type="InterPro" id="IPR008753">
    <property type="entry name" value="Peptidase_M13_N"/>
</dbReference>
<feature type="compositionally biased region" description="Basic residues" evidence="2">
    <location>
        <begin position="630"/>
        <end position="644"/>
    </location>
</feature>
<feature type="compositionally biased region" description="Basic and acidic residues" evidence="2">
    <location>
        <begin position="565"/>
        <end position="588"/>
    </location>
</feature>
<dbReference type="InterPro" id="IPR024079">
    <property type="entry name" value="MetalloPept_cat_dom_sf"/>
</dbReference>
<evidence type="ECO:0000256" key="1">
    <source>
        <dbReference type="ARBA" id="ARBA00007357"/>
    </source>
</evidence>
<organism evidence="4 5">
    <name type="scientific">Amblyomma americanum</name>
    <name type="common">Lone star tick</name>
    <dbReference type="NCBI Taxonomy" id="6943"/>
    <lineage>
        <taxon>Eukaryota</taxon>
        <taxon>Metazoa</taxon>
        <taxon>Ecdysozoa</taxon>
        <taxon>Arthropoda</taxon>
        <taxon>Chelicerata</taxon>
        <taxon>Arachnida</taxon>
        <taxon>Acari</taxon>
        <taxon>Parasitiformes</taxon>
        <taxon>Ixodida</taxon>
        <taxon>Ixodoidea</taxon>
        <taxon>Ixodidae</taxon>
        <taxon>Amblyomminae</taxon>
        <taxon>Amblyomma</taxon>
    </lineage>
</organism>